<keyword evidence="3" id="KW-1185">Reference proteome</keyword>
<dbReference type="RefSeq" id="WP_189431726.1">
    <property type="nucleotide sequence ID" value="NZ_BNAO01000003.1"/>
</dbReference>
<evidence type="ECO:0000313" key="3">
    <source>
        <dbReference type="Proteomes" id="UP000659697"/>
    </source>
</evidence>
<gene>
    <name evidence="2" type="ORF">GCM10010919_14030</name>
</gene>
<dbReference type="PANTHER" id="PTHR38780">
    <property type="entry name" value="PROTEIN TUSC"/>
    <property type="match status" value="1"/>
</dbReference>
<evidence type="ECO:0000256" key="1">
    <source>
        <dbReference type="ARBA" id="ARBA00005996"/>
    </source>
</evidence>
<reference evidence="3" key="1">
    <citation type="journal article" date="2019" name="Int. J. Syst. Evol. Microbiol.">
        <title>The Global Catalogue of Microorganisms (GCM) 10K type strain sequencing project: providing services to taxonomists for standard genome sequencing and annotation.</title>
        <authorList>
            <consortium name="The Broad Institute Genomics Platform"/>
            <consortium name="The Broad Institute Genome Sequencing Center for Infectious Disease"/>
            <person name="Wu L."/>
            <person name="Ma J."/>
        </authorList>
    </citation>
    <scope>NUCLEOTIDE SEQUENCE [LARGE SCALE GENOMIC DNA]</scope>
    <source>
        <strain evidence="3">CGMCC 1.7003</strain>
    </source>
</reference>
<evidence type="ECO:0000313" key="2">
    <source>
        <dbReference type="EMBL" id="GHG66386.1"/>
    </source>
</evidence>
<dbReference type="EMBL" id="BNAO01000003">
    <property type="protein sequence ID" value="GHG66386.1"/>
    <property type="molecule type" value="Genomic_DNA"/>
</dbReference>
<sequence length="118" mass="12703">MQRIAIIQTQPPFNQGKARESLDLILALAAVDHQLSIIFTGDAVYQLLPLNTQSSQPLKAFQKSFGLFALYEIEHCLVCAASLTARGLSGLSLPEGFTAASQAEIKATLASAQQIIRC</sequence>
<dbReference type="PANTHER" id="PTHR38780:SF1">
    <property type="entry name" value="PROTEIN TUSC"/>
    <property type="match status" value="1"/>
</dbReference>
<dbReference type="NCBIfam" id="NF001238">
    <property type="entry name" value="PRK00211.1"/>
    <property type="match status" value="1"/>
</dbReference>
<comment type="caution">
    <text evidence="2">The sequence shown here is derived from an EMBL/GenBank/DDBJ whole genome shotgun (WGS) entry which is preliminary data.</text>
</comment>
<dbReference type="InterPro" id="IPR003787">
    <property type="entry name" value="Sulphur_relay_DsrE/F-like"/>
</dbReference>
<comment type="similarity">
    <text evidence="1">Belongs to the DsrF/TusC family.</text>
</comment>
<dbReference type="Proteomes" id="UP000659697">
    <property type="component" value="Unassembled WGS sequence"/>
</dbReference>
<organism evidence="2 3">
    <name type="scientific">Alishewanella longhuensis</name>
    <dbReference type="NCBI Taxonomy" id="1091037"/>
    <lineage>
        <taxon>Bacteria</taxon>
        <taxon>Pseudomonadati</taxon>
        <taxon>Pseudomonadota</taxon>
        <taxon>Gammaproteobacteria</taxon>
        <taxon>Alteromonadales</taxon>
        <taxon>Alteromonadaceae</taxon>
        <taxon>Alishewanella</taxon>
    </lineage>
</organism>
<dbReference type="Pfam" id="PF02635">
    <property type="entry name" value="DsrE"/>
    <property type="match status" value="1"/>
</dbReference>
<name>A0ABQ3KXY1_9ALTE</name>
<evidence type="ECO:0008006" key="4">
    <source>
        <dbReference type="Google" id="ProtNLM"/>
    </source>
</evidence>
<dbReference type="Gene3D" id="3.40.1260.10">
    <property type="entry name" value="DsrEFH-like"/>
    <property type="match status" value="1"/>
</dbReference>
<dbReference type="InterPro" id="IPR017462">
    <property type="entry name" value="Sulphur_relay_TusC/DsrF"/>
</dbReference>
<dbReference type="InterPro" id="IPR027396">
    <property type="entry name" value="DsrEFH-like"/>
</dbReference>
<proteinExistence type="inferred from homology"/>
<protein>
    <recommendedName>
        <fullName evidence="4">Sulfur reduction protein DsrE</fullName>
    </recommendedName>
</protein>
<dbReference type="SUPFAM" id="SSF75169">
    <property type="entry name" value="DsrEFH-like"/>
    <property type="match status" value="1"/>
</dbReference>
<accession>A0ABQ3KXY1</accession>